<reference evidence="5" key="1">
    <citation type="submission" date="2022-10" db="EMBL/GenBank/DDBJ databases">
        <title>Catenovulum adriacola sp. nov. isolated in the Harbour of Susak.</title>
        <authorList>
            <person name="Schoch T."/>
            <person name="Reich S.J."/>
            <person name="Stoeferle S."/>
            <person name="Flaiz M."/>
            <person name="Kazda M."/>
            <person name="Riedel C.U."/>
            <person name="Duerre P."/>
        </authorList>
    </citation>
    <scope>NUCLEOTIDE SEQUENCE</scope>
    <source>
        <strain evidence="5">TS8</strain>
    </source>
</reference>
<keyword evidence="6" id="KW-1185">Reference proteome</keyword>
<evidence type="ECO:0000313" key="5">
    <source>
        <dbReference type="EMBL" id="WAJ69096.1"/>
    </source>
</evidence>
<dbReference type="Proteomes" id="UP001163726">
    <property type="component" value="Chromosome"/>
</dbReference>
<dbReference type="InterPro" id="IPR006659">
    <property type="entry name" value="Arsenate_reductase"/>
</dbReference>
<dbReference type="Gene3D" id="3.40.30.10">
    <property type="entry name" value="Glutaredoxin"/>
    <property type="match status" value="1"/>
</dbReference>
<dbReference type="PANTHER" id="PTHR30041">
    <property type="entry name" value="ARSENATE REDUCTASE"/>
    <property type="match status" value="1"/>
</dbReference>
<dbReference type="RefSeq" id="WP_268073262.1">
    <property type="nucleotide sequence ID" value="NZ_CP109965.1"/>
</dbReference>
<evidence type="ECO:0000256" key="4">
    <source>
        <dbReference type="RuleBase" id="RU362029"/>
    </source>
</evidence>
<accession>A0ABY7AJ10</accession>
<dbReference type="CDD" id="cd03034">
    <property type="entry name" value="ArsC_ArsC"/>
    <property type="match status" value="1"/>
</dbReference>
<dbReference type="PROSITE" id="PS51354">
    <property type="entry name" value="GLUTAREDOXIN_2"/>
    <property type="match status" value="1"/>
</dbReference>
<dbReference type="PANTHER" id="PTHR30041:SF4">
    <property type="entry name" value="ARSENATE REDUCTASE"/>
    <property type="match status" value="1"/>
</dbReference>
<keyword evidence="2 4" id="KW-0560">Oxidoreductase</keyword>
<name>A0ABY7AJ10_9ALTE</name>
<evidence type="ECO:0000313" key="6">
    <source>
        <dbReference type="Proteomes" id="UP001163726"/>
    </source>
</evidence>
<dbReference type="SUPFAM" id="SSF52833">
    <property type="entry name" value="Thioredoxin-like"/>
    <property type="match status" value="1"/>
</dbReference>
<dbReference type="GO" id="GO:0008794">
    <property type="term" value="F:arsenate reductase (glutaredoxin) activity"/>
    <property type="evidence" value="ECO:0007669"/>
    <property type="project" value="UniProtKB-EC"/>
</dbReference>
<proteinExistence type="inferred from homology"/>
<evidence type="ECO:0000256" key="1">
    <source>
        <dbReference type="ARBA" id="ARBA00007198"/>
    </source>
</evidence>
<dbReference type="EMBL" id="CP109965">
    <property type="protein sequence ID" value="WAJ69096.1"/>
    <property type="molecule type" value="Genomic_DNA"/>
</dbReference>
<protein>
    <recommendedName>
        <fullName evidence="4">Arsenate reductase</fullName>
        <ecNumber evidence="4">1.20.4.1</ecNumber>
    </recommendedName>
</protein>
<sequence length="117" mass="13448">MSNYTIYHNPRCSKSRETLALLEENGIEPEVILYLENPPSVETLADLANKLELETVHDFIRDKESIYKELDLDELMSDEELLPLMNEYPKLIERPIVVKGDKAIIGRPPENVLALIK</sequence>
<dbReference type="Pfam" id="PF03960">
    <property type="entry name" value="ArsC"/>
    <property type="match status" value="1"/>
</dbReference>
<dbReference type="PROSITE" id="PS51353">
    <property type="entry name" value="ARSC"/>
    <property type="match status" value="1"/>
</dbReference>
<organism evidence="5 6">
    <name type="scientific">Catenovulum adriaticum</name>
    <dbReference type="NCBI Taxonomy" id="2984846"/>
    <lineage>
        <taxon>Bacteria</taxon>
        <taxon>Pseudomonadati</taxon>
        <taxon>Pseudomonadota</taxon>
        <taxon>Gammaproteobacteria</taxon>
        <taxon>Alteromonadales</taxon>
        <taxon>Alteromonadaceae</taxon>
        <taxon>Catenovulum</taxon>
    </lineage>
</organism>
<gene>
    <name evidence="5" type="primary">arsC</name>
    <name evidence="5" type="ORF">OLW01_07780</name>
</gene>
<comment type="similarity">
    <text evidence="1 3 4">Belongs to the ArsC family.</text>
</comment>
<dbReference type="EC" id="1.20.4.1" evidence="4"/>
<comment type="catalytic activity">
    <reaction evidence="4">
        <text>[glutaredoxin]-dithiol + arsenate + glutathione + H(+) = glutathionyl-S-S-[glutaredoxin] + arsenite + H2O</text>
        <dbReference type="Rhea" id="RHEA:22016"/>
        <dbReference type="Rhea" id="RHEA-COMP:10729"/>
        <dbReference type="Rhea" id="RHEA-COMP:17668"/>
        <dbReference type="ChEBI" id="CHEBI:15377"/>
        <dbReference type="ChEBI" id="CHEBI:15378"/>
        <dbReference type="ChEBI" id="CHEBI:29242"/>
        <dbReference type="ChEBI" id="CHEBI:29950"/>
        <dbReference type="ChEBI" id="CHEBI:48597"/>
        <dbReference type="ChEBI" id="CHEBI:57925"/>
        <dbReference type="ChEBI" id="CHEBI:146199"/>
        <dbReference type="EC" id="1.20.4.1"/>
    </reaction>
</comment>
<dbReference type="InterPro" id="IPR036249">
    <property type="entry name" value="Thioredoxin-like_sf"/>
</dbReference>
<dbReference type="InterPro" id="IPR006660">
    <property type="entry name" value="Arsenate_reductase-like"/>
</dbReference>
<dbReference type="NCBIfam" id="TIGR00014">
    <property type="entry name" value="arsC"/>
    <property type="match status" value="1"/>
</dbReference>
<evidence type="ECO:0000256" key="3">
    <source>
        <dbReference type="PROSITE-ProRule" id="PRU01282"/>
    </source>
</evidence>
<evidence type="ECO:0000256" key="2">
    <source>
        <dbReference type="ARBA" id="ARBA00023002"/>
    </source>
</evidence>